<dbReference type="Proteomes" id="UP000805193">
    <property type="component" value="Unassembled WGS sequence"/>
</dbReference>
<evidence type="ECO:0000313" key="2">
    <source>
        <dbReference type="Proteomes" id="UP000805193"/>
    </source>
</evidence>
<name>A0AC60QQ54_IXOPE</name>
<gene>
    <name evidence="1" type="ORF">HPB47_017125</name>
</gene>
<dbReference type="EMBL" id="JABSTQ010005976">
    <property type="protein sequence ID" value="KAG0438174.1"/>
    <property type="molecule type" value="Genomic_DNA"/>
</dbReference>
<protein>
    <submittedName>
        <fullName evidence="1">Uncharacterized protein</fullName>
    </submittedName>
</protein>
<evidence type="ECO:0000313" key="1">
    <source>
        <dbReference type="EMBL" id="KAG0438174.1"/>
    </source>
</evidence>
<comment type="caution">
    <text evidence="1">The sequence shown here is derived from an EMBL/GenBank/DDBJ whole genome shotgun (WGS) entry which is preliminary data.</text>
</comment>
<sequence length="424" mass="46344">MGGSSWPAHCTPYLLPHSVPTSSKSMALRIPIGVPRTASSRCTLTEYRINSVESLMQERALGHLTRMSNCDSTITLLTRIAERAESRLGAHICTLGDIAGTPGPLVPLPELHKEPHPLLISLHIPGLRTKKNVAVVVARQLTEDHLVTQYDGWARVYIDGSVDPSGATATAAAFFQAAAVGTSERLAHQASSTTAELAAIRLALWGIRTGCTQALRWVILSDSRSALELLSRLERATPLARSIVQDVVELQQEGKDISFQGNEVVDFLAARDHKDPECPLSTVPRFSDAKLLVRKAIVLQHPDLVVVAGAFPALIPRGFDRQTAAVLHRLRTGSAFTPAWISRFRLNVDPICQACKEAADAEHLLQCTDHEEERTNLRDAFSRLGLLSTNLEELLRPRAPRATTDKALKSVVSFLRSSELLEIL</sequence>
<accession>A0AC60QQ54</accession>
<proteinExistence type="predicted"/>
<organism evidence="1 2">
    <name type="scientific">Ixodes persulcatus</name>
    <name type="common">Taiga tick</name>
    <dbReference type="NCBI Taxonomy" id="34615"/>
    <lineage>
        <taxon>Eukaryota</taxon>
        <taxon>Metazoa</taxon>
        <taxon>Ecdysozoa</taxon>
        <taxon>Arthropoda</taxon>
        <taxon>Chelicerata</taxon>
        <taxon>Arachnida</taxon>
        <taxon>Acari</taxon>
        <taxon>Parasitiformes</taxon>
        <taxon>Ixodida</taxon>
        <taxon>Ixodoidea</taxon>
        <taxon>Ixodidae</taxon>
        <taxon>Ixodinae</taxon>
        <taxon>Ixodes</taxon>
    </lineage>
</organism>
<reference evidence="1 2" key="1">
    <citation type="journal article" date="2020" name="Cell">
        <title>Large-Scale Comparative Analyses of Tick Genomes Elucidate Their Genetic Diversity and Vector Capacities.</title>
        <authorList>
            <consortium name="Tick Genome and Microbiome Consortium (TIGMIC)"/>
            <person name="Jia N."/>
            <person name="Wang J."/>
            <person name="Shi W."/>
            <person name="Du L."/>
            <person name="Sun Y."/>
            <person name="Zhan W."/>
            <person name="Jiang J.F."/>
            <person name="Wang Q."/>
            <person name="Zhang B."/>
            <person name="Ji P."/>
            <person name="Bell-Sakyi L."/>
            <person name="Cui X.M."/>
            <person name="Yuan T.T."/>
            <person name="Jiang B.G."/>
            <person name="Yang W.F."/>
            <person name="Lam T.T."/>
            <person name="Chang Q.C."/>
            <person name="Ding S.J."/>
            <person name="Wang X.J."/>
            <person name="Zhu J.G."/>
            <person name="Ruan X.D."/>
            <person name="Zhao L."/>
            <person name="Wei J.T."/>
            <person name="Ye R.Z."/>
            <person name="Que T.C."/>
            <person name="Du C.H."/>
            <person name="Zhou Y.H."/>
            <person name="Cheng J.X."/>
            <person name="Dai P.F."/>
            <person name="Guo W.B."/>
            <person name="Han X.H."/>
            <person name="Huang E.J."/>
            <person name="Li L.F."/>
            <person name="Wei W."/>
            <person name="Gao Y.C."/>
            <person name="Liu J.Z."/>
            <person name="Shao H.Z."/>
            <person name="Wang X."/>
            <person name="Wang C.C."/>
            <person name="Yang T.C."/>
            <person name="Huo Q.B."/>
            <person name="Li W."/>
            <person name="Chen H.Y."/>
            <person name="Chen S.E."/>
            <person name="Zhou L.G."/>
            <person name="Ni X.B."/>
            <person name="Tian J.H."/>
            <person name="Sheng Y."/>
            <person name="Liu T."/>
            <person name="Pan Y.S."/>
            <person name="Xia L.Y."/>
            <person name="Li J."/>
            <person name="Zhao F."/>
            <person name="Cao W.C."/>
        </authorList>
    </citation>
    <scope>NUCLEOTIDE SEQUENCE [LARGE SCALE GENOMIC DNA]</scope>
    <source>
        <strain evidence="1">Iper-2018</strain>
    </source>
</reference>
<keyword evidence="2" id="KW-1185">Reference proteome</keyword>